<keyword evidence="1" id="KW-0812">Transmembrane</keyword>
<feature type="transmembrane region" description="Helical" evidence="1">
    <location>
        <begin position="50"/>
        <end position="72"/>
    </location>
</feature>
<proteinExistence type="predicted"/>
<comment type="caution">
    <text evidence="2">The sequence shown here is derived from an EMBL/GenBank/DDBJ whole genome shotgun (WGS) entry which is preliminary data.</text>
</comment>
<accession>A0ABN1DVW8</accession>
<organism evidence="2 3">
    <name type="scientific">Saccharopolyspora erythraea</name>
    <name type="common">Streptomyces erythraeus</name>
    <dbReference type="NCBI Taxonomy" id="1836"/>
    <lineage>
        <taxon>Bacteria</taxon>
        <taxon>Bacillati</taxon>
        <taxon>Actinomycetota</taxon>
        <taxon>Actinomycetes</taxon>
        <taxon>Pseudonocardiales</taxon>
        <taxon>Pseudonocardiaceae</taxon>
        <taxon>Saccharopolyspora</taxon>
    </lineage>
</organism>
<dbReference type="EMBL" id="BAAAGS010000061">
    <property type="protein sequence ID" value="GAA0553630.1"/>
    <property type="molecule type" value="Genomic_DNA"/>
</dbReference>
<evidence type="ECO:0000313" key="2">
    <source>
        <dbReference type="EMBL" id="GAA0553630.1"/>
    </source>
</evidence>
<dbReference type="RefSeq" id="WP_011874757.1">
    <property type="nucleotide sequence ID" value="NZ_BAAAGS010000061.1"/>
</dbReference>
<protein>
    <recommendedName>
        <fullName evidence="4">DUF4383 domain-containing protein</fullName>
    </recommendedName>
</protein>
<keyword evidence="1" id="KW-0472">Membrane</keyword>
<reference evidence="2 3" key="1">
    <citation type="journal article" date="2019" name="Int. J. Syst. Evol. Microbiol.">
        <title>The Global Catalogue of Microorganisms (GCM) 10K type strain sequencing project: providing services to taxonomists for standard genome sequencing and annotation.</title>
        <authorList>
            <consortium name="The Broad Institute Genomics Platform"/>
            <consortium name="The Broad Institute Genome Sequencing Center for Infectious Disease"/>
            <person name="Wu L."/>
            <person name="Ma J."/>
        </authorList>
    </citation>
    <scope>NUCLEOTIDE SEQUENCE [LARGE SCALE GENOMIC DNA]</scope>
    <source>
        <strain evidence="2 3">JCM 10303</strain>
    </source>
</reference>
<dbReference type="Pfam" id="PF14325">
    <property type="entry name" value="DUF4383"/>
    <property type="match status" value="1"/>
</dbReference>
<feature type="transmembrane region" description="Helical" evidence="1">
    <location>
        <begin position="79"/>
        <end position="97"/>
    </location>
</feature>
<name>A0ABN1DVW8_SACER</name>
<evidence type="ECO:0000313" key="3">
    <source>
        <dbReference type="Proteomes" id="UP001500729"/>
    </source>
</evidence>
<dbReference type="Proteomes" id="UP001500729">
    <property type="component" value="Unassembled WGS sequence"/>
</dbReference>
<gene>
    <name evidence="2" type="ORF">GCM10009533_59580</name>
</gene>
<sequence length="160" mass="17179">MPSPSPYRASMAWRLVLAAVGLVLVGFGTAGLVALGTGPGLGLDNEADVLFLRLNSGHSVLLVVVGALSMGFATNHTGMLRWSLFMFAAFTALFLYGTAQSTADKTTTWFRLDPAEMFLHAGLALVGFVVAVGAGAVPWYRKRRSERFIGTDMERKDAEH</sequence>
<feature type="transmembrane region" description="Helical" evidence="1">
    <location>
        <begin position="117"/>
        <end position="140"/>
    </location>
</feature>
<evidence type="ECO:0008006" key="4">
    <source>
        <dbReference type="Google" id="ProtNLM"/>
    </source>
</evidence>
<keyword evidence="3" id="KW-1185">Reference proteome</keyword>
<keyword evidence="1" id="KW-1133">Transmembrane helix</keyword>
<evidence type="ECO:0000256" key="1">
    <source>
        <dbReference type="SAM" id="Phobius"/>
    </source>
</evidence>